<dbReference type="InterPro" id="IPR000719">
    <property type="entry name" value="Prot_kinase_dom"/>
</dbReference>
<dbReference type="AlphaFoldDB" id="A0AAD5UXM8"/>
<gene>
    <name evidence="6" type="ORF">NLI96_g9192</name>
</gene>
<evidence type="ECO:0000313" key="7">
    <source>
        <dbReference type="Proteomes" id="UP001212997"/>
    </source>
</evidence>
<comment type="caution">
    <text evidence="6">The sequence shown here is derived from an EMBL/GenBank/DDBJ whole genome shotgun (WGS) entry which is preliminary data.</text>
</comment>
<keyword evidence="3" id="KW-0418">Kinase</keyword>
<dbReference type="Proteomes" id="UP001212997">
    <property type="component" value="Unassembled WGS sequence"/>
</dbReference>
<name>A0AAD5UXM8_9APHY</name>
<dbReference type="PANTHER" id="PTHR44329">
    <property type="entry name" value="SERINE/THREONINE-PROTEIN KINASE TNNI3K-RELATED"/>
    <property type="match status" value="1"/>
</dbReference>
<accession>A0AAD5UXM8</accession>
<evidence type="ECO:0000256" key="3">
    <source>
        <dbReference type="ARBA" id="ARBA00022777"/>
    </source>
</evidence>
<dbReference type="Pfam" id="PF00069">
    <property type="entry name" value="Pkinase"/>
    <property type="match status" value="1"/>
</dbReference>
<dbReference type="PANTHER" id="PTHR44329:SF288">
    <property type="entry name" value="MITOGEN-ACTIVATED PROTEIN KINASE KINASE KINASE 20"/>
    <property type="match status" value="1"/>
</dbReference>
<sequence length="538" mass="61423">MLACYEDTLDVIGQMCCAKYDEILSSERQQEWTRKFTNVYEALRKLECPSETIDPPGMDVIRLIPGRLKFKNIIMSIELFPESRLIEGLEQLDAWMTGCLNPLVEEMIQWYKQRLKESQEPIHEHRFPESTDNANEEKAERLKHLIGYLGLLANEGNLFQIGDEQAQGLVNLAYEVLRSRASPALQTATRPLFSKGINLNEASAYAIRRGASLFAEKTRKLPSGMKVEGVDRSEDCFSWGSFSLVYDGTLRGQRIAIKRFKLEKSSNAEIKDNFRRYICREVFMWSLLDHPNILQFYGVNDEMFGSSIPVLISPSMSQGHVTEYIQTQVVSQGLLWKLSIEIMSGLSYLHTSGIVHGNLRPPNILIGDGGHVQLADFGLVNFNSTPLADGLAYAEAQSPELAFPTMFGLPRYIPSRKADVFALGTVCWEVCLFSSWVLKNLVLPISSFFLTMIQMYTTNNPFPNYSQSYLVLRKIQSGQFPPQRLSIKFPHYVWNLITGCWKWDPSDRPEMVVLLESMSAFVLGEGEERLRWRFRTKK</sequence>
<dbReference type="GO" id="GO:0005524">
    <property type="term" value="F:ATP binding"/>
    <property type="evidence" value="ECO:0007669"/>
    <property type="project" value="UniProtKB-KW"/>
</dbReference>
<dbReference type="InterPro" id="IPR051681">
    <property type="entry name" value="Ser/Thr_Kinases-Pseudokinases"/>
</dbReference>
<evidence type="ECO:0000256" key="1">
    <source>
        <dbReference type="ARBA" id="ARBA00022679"/>
    </source>
</evidence>
<evidence type="ECO:0000259" key="5">
    <source>
        <dbReference type="PROSITE" id="PS50011"/>
    </source>
</evidence>
<feature type="domain" description="Protein kinase" evidence="5">
    <location>
        <begin position="231"/>
        <end position="522"/>
    </location>
</feature>
<dbReference type="Gene3D" id="1.10.510.10">
    <property type="entry name" value="Transferase(Phosphotransferase) domain 1"/>
    <property type="match status" value="2"/>
</dbReference>
<keyword evidence="4" id="KW-0067">ATP-binding</keyword>
<protein>
    <recommendedName>
        <fullName evidence="5">Protein kinase domain-containing protein</fullName>
    </recommendedName>
</protein>
<dbReference type="SUPFAM" id="SSF56112">
    <property type="entry name" value="Protein kinase-like (PK-like)"/>
    <property type="match status" value="1"/>
</dbReference>
<evidence type="ECO:0000313" key="6">
    <source>
        <dbReference type="EMBL" id="KAJ3479249.1"/>
    </source>
</evidence>
<keyword evidence="2" id="KW-0547">Nucleotide-binding</keyword>
<dbReference type="InterPro" id="IPR011009">
    <property type="entry name" value="Kinase-like_dom_sf"/>
</dbReference>
<evidence type="ECO:0000256" key="2">
    <source>
        <dbReference type="ARBA" id="ARBA00022741"/>
    </source>
</evidence>
<dbReference type="GO" id="GO:0004674">
    <property type="term" value="F:protein serine/threonine kinase activity"/>
    <property type="evidence" value="ECO:0007669"/>
    <property type="project" value="TreeGrafter"/>
</dbReference>
<proteinExistence type="predicted"/>
<keyword evidence="1" id="KW-0808">Transferase</keyword>
<evidence type="ECO:0000256" key="4">
    <source>
        <dbReference type="ARBA" id="ARBA00022840"/>
    </source>
</evidence>
<keyword evidence="7" id="KW-1185">Reference proteome</keyword>
<dbReference type="EMBL" id="JANAWD010000452">
    <property type="protein sequence ID" value="KAJ3479249.1"/>
    <property type="molecule type" value="Genomic_DNA"/>
</dbReference>
<organism evidence="6 7">
    <name type="scientific">Meripilus lineatus</name>
    <dbReference type="NCBI Taxonomy" id="2056292"/>
    <lineage>
        <taxon>Eukaryota</taxon>
        <taxon>Fungi</taxon>
        <taxon>Dikarya</taxon>
        <taxon>Basidiomycota</taxon>
        <taxon>Agaricomycotina</taxon>
        <taxon>Agaricomycetes</taxon>
        <taxon>Polyporales</taxon>
        <taxon>Meripilaceae</taxon>
        <taxon>Meripilus</taxon>
    </lineage>
</organism>
<reference evidence="6" key="1">
    <citation type="submission" date="2022-07" db="EMBL/GenBank/DDBJ databases">
        <title>Genome Sequence of Physisporinus lineatus.</title>
        <authorList>
            <person name="Buettner E."/>
        </authorList>
    </citation>
    <scope>NUCLEOTIDE SEQUENCE</scope>
    <source>
        <strain evidence="6">VT162</strain>
    </source>
</reference>
<dbReference type="PROSITE" id="PS50011">
    <property type="entry name" value="PROTEIN_KINASE_DOM"/>
    <property type="match status" value="1"/>
</dbReference>